<feature type="transmembrane region" description="Helical" evidence="6">
    <location>
        <begin position="202"/>
        <end position="223"/>
    </location>
</feature>
<keyword evidence="2 6" id="KW-0812">Transmembrane</keyword>
<organism evidence="7 8">
    <name type="scientific">Meyerozyma guilliermondii (strain ATCC 6260 / CBS 566 / DSM 6381 / JCM 1539 / NBRC 10279 / NRRL Y-324)</name>
    <name type="common">Yeast</name>
    <name type="synonym">Candida guilliermondii</name>
    <dbReference type="NCBI Taxonomy" id="294746"/>
    <lineage>
        <taxon>Eukaryota</taxon>
        <taxon>Fungi</taxon>
        <taxon>Dikarya</taxon>
        <taxon>Ascomycota</taxon>
        <taxon>Saccharomycotina</taxon>
        <taxon>Pichiomycetes</taxon>
        <taxon>Debaryomycetaceae</taxon>
        <taxon>Meyerozyma</taxon>
    </lineage>
</organism>
<dbReference type="PANTHER" id="PTHR28013:SF3">
    <property type="entry name" value="PROTEIN DCV1-RELATED"/>
    <property type="match status" value="1"/>
</dbReference>
<evidence type="ECO:0000256" key="2">
    <source>
        <dbReference type="ARBA" id="ARBA00022692"/>
    </source>
</evidence>
<dbReference type="GO" id="GO:0032153">
    <property type="term" value="C:cell division site"/>
    <property type="evidence" value="ECO:0007669"/>
    <property type="project" value="TreeGrafter"/>
</dbReference>
<dbReference type="VEuPathDB" id="FungiDB:PGUG_03542"/>
<dbReference type="Proteomes" id="UP000001997">
    <property type="component" value="Unassembled WGS sequence"/>
</dbReference>
<feature type="compositionally biased region" description="Basic residues" evidence="5">
    <location>
        <begin position="149"/>
        <end position="158"/>
    </location>
</feature>
<feature type="compositionally biased region" description="Basic and acidic residues" evidence="5">
    <location>
        <begin position="286"/>
        <end position="298"/>
    </location>
</feature>
<reference evidence="7 8" key="1">
    <citation type="journal article" date="2009" name="Nature">
        <title>Evolution of pathogenicity and sexual reproduction in eight Candida genomes.</title>
        <authorList>
            <person name="Butler G."/>
            <person name="Rasmussen M.D."/>
            <person name="Lin M.F."/>
            <person name="Santos M.A."/>
            <person name="Sakthikumar S."/>
            <person name="Munro C.A."/>
            <person name="Rheinbay E."/>
            <person name="Grabherr M."/>
            <person name="Forche A."/>
            <person name="Reedy J.L."/>
            <person name="Agrafioti I."/>
            <person name="Arnaud M.B."/>
            <person name="Bates S."/>
            <person name="Brown A.J."/>
            <person name="Brunke S."/>
            <person name="Costanzo M.C."/>
            <person name="Fitzpatrick D.A."/>
            <person name="de Groot P.W."/>
            <person name="Harris D."/>
            <person name="Hoyer L.L."/>
            <person name="Hube B."/>
            <person name="Klis F.M."/>
            <person name="Kodira C."/>
            <person name="Lennard N."/>
            <person name="Logue M.E."/>
            <person name="Martin R."/>
            <person name="Neiman A.M."/>
            <person name="Nikolaou E."/>
            <person name="Quail M.A."/>
            <person name="Quinn J."/>
            <person name="Santos M.C."/>
            <person name="Schmitzberger F.F."/>
            <person name="Sherlock G."/>
            <person name="Shah P."/>
            <person name="Silverstein K.A."/>
            <person name="Skrzypek M.S."/>
            <person name="Soll D."/>
            <person name="Staggs R."/>
            <person name="Stansfield I."/>
            <person name="Stumpf M.P."/>
            <person name="Sudbery P.E."/>
            <person name="Srikantha T."/>
            <person name="Zeng Q."/>
            <person name="Berman J."/>
            <person name="Berriman M."/>
            <person name="Heitman J."/>
            <person name="Gow N.A."/>
            <person name="Lorenz M.C."/>
            <person name="Birren B.W."/>
            <person name="Kellis M."/>
            <person name="Cuomo C.A."/>
        </authorList>
    </citation>
    <scope>NUCLEOTIDE SEQUENCE [LARGE SCALE GENOMIC DNA]</scope>
    <source>
        <strain evidence="8">ATCC 6260 / CBS 566 / DSM 6381 / JCM 1539 / NBRC 10279 / NRRL Y-324</strain>
    </source>
</reference>
<dbReference type="PANTHER" id="PTHR28013">
    <property type="entry name" value="PROTEIN DCV1-RELATED"/>
    <property type="match status" value="1"/>
</dbReference>
<evidence type="ECO:0000256" key="6">
    <source>
        <dbReference type="SAM" id="Phobius"/>
    </source>
</evidence>
<dbReference type="OrthoDB" id="2354757at2759"/>
<gene>
    <name evidence="7" type="ORF">PGUG_03542</name>
</gene>
<dbReference type="GeneID" id="5125958"/>
<dbReference type="GO" id="GO:0005886">
    <property type="term" value="C:plasma membrane"/>
    <property type="evidence" value="ECO:0007669"/>
    <property type="project" value="InterPro"/>
</dbReference>
<dbReference type="FunCoup" id="A5DJU1">
    <property type="interactions" value="6"/>
</dbReference>
<name>A5DJU1_PICGU</name>
<dbReference type="AlphaFoldDB" id="A5DJU1"/>
<evidence type="ECO:0000313" key="7">
    <source>
        <dbReference type="EMBL" id="EDK39444.2"/>
    </source>
</evidence>
<protein>
    <recommendedName>
        <fullName evidence="9">PH-response regulator protein palI/RIM9</fullName>
    </recommendedName>
</protein>
<evidence type="ECO:0000256" key="1">
    <source>
        <dbReference type="ARBA" id="ARBA00004141"/>
    </source>
</evidence>
<dbReference type="RefSeq" id="XP_001484161.2">
    <property type="nucleotide sequence ID" value="XM_001484111.1"/>
</dbReference>
<feature type="region of interest" description="Disordered" evidence="5">
    <location>
        <begin position="278"/>
        <end position="321"/>
    </location>
</feature>
<dbReference type="OMA" id="HVVAFCF"/>
<keyword evidence="8" id="KW-1185">Reference proteome</keyword>
<dbReference type="eggNOG" id="ENOG502S1J0">
    <property type="taxonomic scope" value="Eukaryota"/>
</dbReference>
<evidence type="ECO:0000256" key="3">
    <source>
        <dbReference type="ARBA" id="ARBA00022989"/>
    </source>
</evidence>
<accession>A5DJU1</accession>
<dbReference type="InterPro" id="IPR051380">
    <property type="entry name" value="pH-response_reg_palI/RIM9"/>
</dbReference>
<dbReference type="EMBL" id="CH408158">
    <property type="protein sequence ID" value="EDK39444.2"/>
    <property type="molecule type" value="Genomic_DNA"/>
</dbReference>
<feature type="region of interest" description="Disordered" evidence="5">
    <location>
        <begin position="137"/>
        <end position="158"/>
    </location>
</feature>
<evidence type="ECO:0000256" key="5">
    <source>
        <dbReference type="SAM" id="MobiDB-lite"/>
    </source>
</evidence>
<keyword evidence="4 6" id="KW-0472">Membrane</keyword>
<dbReference type="InParanoid" id="A5DJU1"/>
<dbReference type="KEGG" id="pgu:PGUG_03542"/>
<dbReference type="InterPro" id="IPR009571">
    <property type="entry name" value="SUR7/Rim9-like_fungi"/>
</dbReference>
<keyword evidence="3 6" id="KW-1133">Transmembrane helix</keyword>
<evidence type="ECO:0000313" key="8">
    <source>
        <dbReference type="Proteomes" id="UP000001997"/>
    </source>
</evidence>
<comment type="subcellular location">
    <subcellularLocation>
        <location evidence="1">Membrane</location>
        <topology evidence="1">Multi-pass membrane protein</topology>
    </subcellularLocation>
</comment>
<dbReference type="Pfam" id="PF06687">
    <property type="entry name" value="SUR7"/>
    <property type="match status" value="1"/>
</dbReference>
<sequence length="321" mass="36186">MDTSLLVLWVFTSICFVLQLLPIMSVPLTGKAVGYNLFLSEFNDLKFGVFGVCNITTDICSSPRIGYPARFNNLENAPSSSVDTGFIQLPSRTRYTVSKLLIVHVVGFGFSVILFLISGGLVINSLWNDRQRRQLKQSRQLTSPDASVHSKKSIPRARPPKKYDGCLVPYLTINLMLSLLSFLSTLLAFLVDILLFVPHLSYVGWVQLCPVIITMVIACMLCFMKRSIESRRLYDRPHAIEFDDMRTKRSSNDLSRFSTASDDGFFVYTNGFYSAQKPESTVSDSNLHEPRWEWHNRNDQSSPAPTPSEDALENSSNRTST</sequence>
<feature type="transmembrane region" description="Helical" evidence="6">
    <location>
        <begin position="167"/>
        <end position="196"/>
    </location>
</feature>
<feature type="transmembrane region" description="Helical" evidence="6">
    <location>
        <begin position="101"/>
        <end position="127"/>
    </location>
</feature>
<dbReference type="STRING" id="294746.A5DJU1"/>
<evidence type="ECO:0008006" key="9">
    <source>
        <dbReference type="Google" id="ProtNLM"/>
    </source>
</evidence>
<dbReference type="HOGENOM" id="CLU_828994_0_0_1"/>
<evidence type="ECO:0000256" key="4">
    <source>
        <dbReference type="ARBA" id="ARBA00023136"/>
    </source>
</evidence>
<dbReference type="GO" id="GO:0035838">
    <property type="term" value="C:growing cell tip"/>
    <property type="evidence" value="ECO:0007669"/>
    <property type="project" value="TreeGrafter"/>
</dbReference>
<proteinExistence type="predicted"/>